<dbReference type="EMBL" id="JAUHHV010000006">
    <property type="protein sequence ID" value="KAK1420373.1"/>
    <property type="molecule type" value="Genomic_DNA"/>
</dbReference>
<organism evidence="1 2">
    <name type="scientific">Tagetes erecta</name>
    <name type="common">African marigold</name>
    <dbReference type="NCBI Taxonomy" id="13708"/>
    <lineage>
        <taxon>Eukaryota</taxon>
        <taxon>Viridiplantae</taxon>
        <taxon>Streptophyta</taxon>
        <taxon>Embryophyta</taxon>
        <taxon>Tracheophyta</taxon>
        <taxon>Spermatophyta</taxon>
        <taxon>Magnoliopsida</taxon>
        <taxon>eudicotyledons</taxon>
        <taxon>Gunneridae</taxon>
        <taxon>Pentapetalae</taxon>
        <taxon>asterids</taxon>
        <taxon>campanulids</taxon>
        <taxon>Asterales</taxon>
        <taxon>Asteraceae</taxon>
        <taxon>Asteroideae</taxon>
        <taxon>Heliantheae alliance</taxon>
        <taxon>Tageteae</taxon>
        <taxon>Tagetes</taxon>
    </lineage>
</organism>
<comment type="caution">
    <text evidence="1">The sequence shown here is derived from an EMBL/GenBank/DDBJ whole genome shotgun (WGS) entry which is preliminary data.</text>
</comment>
<proteinExistence type="predicted"/>
<sequence>MIFISREKIERRLQSFYTVKEQVQKWIKARIIIKFKNLGDAAALLQTGFALRYYHYYELDYGVVSMVPELKGSHLHDAMINEYGTHKKEENKNTPYISSHVHEDLHYC</sequence>
<accession>A0AAD8KCX6</accession>
<gene>
    <name evidence="1" type="ORF">QVD17_21914</name>
</gene>
<dbReference type="AlphaFoldDB" id="A0AAD8KCX6"/>
<keyword evidence="2" id="KW-1185">Reference proteome</keyword>
<dbReference type="Proteomes" id="UP001229421">
    <property type="component" value="Unassembled WGS sequence"/>
</dbReference>
<evidence type="ECO:0000313" key="2">
    <source>
        <dbReference type="Proteomes" id="UP001229421"/>
    </source>
</evidence>
<protein>
    <submittedName>
        <fullName evidence="1">Uncharacterized protein</fullName>
    </submittedName>
</protein>
<name>A0AAD8KCX6_TARER</name>
<reference evidence="1" key="1">
    <citation type="journal article" date="2023" name="bioRxiv">
        <title>Improved chromosome-level genome assembly for marigold (Tagetes erecta).</title>
        <authorList>
            <person name="Jiang F."/>
            <person name="Yuan L."/>
            <person name="Wang S."/>
            <person name="Wang H."/>
            <person name="Xu D."/>
            <person name="Wang A."/>
            <person name="Fan W."/>
        </authorList>
    </citation>
    <scope>NUCLEOTIDE SEQUENCE</scope>
    <source>
        <strain evidence="1">WSJ</strain>
        <tissue evidence="1">Leaf</tissue>
    </source>
</reference>
<evidence type="ECO:0000313" key="1">
    <source>
        <dbReference type="EMBL" id="KAK1420373.1"/>
    </source>
</evidence>